<comment type="similarity">
    <text evidence="2">Belongs to the BexD/CtrA/VexA family.</text>
</comment>
<evidence type="ECO:0000259" key="16">
    <source>
        <dbReference type="Pfam" id="PF10531"/>
    </source>
</evidence>
<dbReference type="GO" id="GO:0046930">
    <property type="term" value="C:pore complex"/>
    <property type="evidence" value="ECO:0007669"/>
    <property type="project" value="UniProtKB-KW"/>
</dbReference>
<comment type="caution">
    <text evidence="18">The sequence shown here is derived from an EMBL/GenBank/DDBJ whole genome shotgun (WGS) entry which is preliminary data.</text>
</comment>
<evidence type="ECO:0000256" key="2">
    <source>
        <dbReference type="ARBA" id="ARBA00009450"/>
    </source>
</evidence>
<dbReference type="InterPro" id="IPR019554">
    <property type="entry name" value="Soluble_ligand-bd"/>
</dbReference>
<evidence type="ECO:0000313" key="18">
    <source>
        <dbReference type="EMBL" id="MBB3859419.1"/>
    </source>
</evidence>
<feature type="domain" description="Polysaccharide export protein N-terminal" evidence="15">
    <location>
        <begin position="49"/>
        <end position="141"/>
    </location>
</feature>
<evidence type="ECO:0000256" key="5">
    <source>
        <dbReference type="ARBA" id="ARBA00022597"/>
    </source>
</evidence>
<dbReference type="GO" id="GO:0006811">
    <property type="term" value="P:monoatomic ion transport"/>
    <property type="evidence" value="ECO:0007669"/>
    <property type="project" value="UniProtKB-KW"/>
</dbReference>
<keyword evidence="10" id="KW-0626">Porin</keyword>
<evidence type="ECO:0000256" key="1">
    <source>
        <dbReference type="ARBA" id="ARBA00004571"/>
    </source>
</evidence>
<evidence type="ECO:0000256" key="14">
    <source>
        <dbReference type="ARBA" id="ARBA00023288"/>
    </source>
</evidence>
<keyword evidence="11" id="KW-0472">Membrane</keyword>
<evidence type="ECO:0000256" key="6">
    <source>
        <dbReference type="ARBA" id="ARBA00022692"/>
    </source>
</evidence>
<dbReference type="InterPro" id="IPR049712">
    <property type="entry name" value="Poly_export"/>
</dbReference>
<evidence type="ECO:0000313" key="19">
    <source>
        <dbReference type="Proteomes" id="UP000562395"/>
    </source>
</evidence>
<evidence type="ECO:0000256" key="13">
    <source>
        <dbReference type="ARBA" id="ARBA00023237"/>
    </source>
</evidence>
<evidence type="ECO:0000259" key="17">
    <source>
        <dbReference type="Pfam" id="PF22461"/>
    </source>
</evidence>
<sequence length="358" mass="37731">MLAAGKSSFESDRIRIIPLDATVTSQVLSAVRSQQFAETFGDTMPVGAVVGSGDVLDISIWEAPPAALFGSSISDSRGSSAAAAVSRSNAIPEQIVDQNGRIVVPFVGDIAAAGRTTKQIEREIVSRLTGKAHSPQAIVRIVRNANTNVTVIGEVGQSARIPLSPQGERLLDVLALAGGVRQPVGKTTIQVARRGQLVSMPLEGIIADPRQNIRLAPNDVVTASFQSFSFTALGATGANAEINFEATGISLAQALGRVGGLRDERADIRGVFIFRFEDVAAVPPQYLDNAPRLPGNKVPVIYQLDLANAANLFIAQNFPVRHKDILYVSNAPGADLQKFVGIASQMAFSLITIGNAAN</sequence>
<evidence type="ECO:0000256" key="10">
    <source>
        <dbReference type="ARBA" id="ARBA00023114"/>
    </source>
</evidence>
<proteinExistence type="inferred from homology"/>
<keyword evidence="5" id="KW-0762">Sugar transport</keyword>
<comment type="subcellular location">
    <subcellularLocation>
        <location evidence="1">Cell outer membrane</location>
        <topology evidence="1">Multi-pass membrane protein</topology>
    </subcellularLocation>
</comment>
<dbReference type="Pfam" id="PF10531">
    <property type="entry name" value="SLBB"/>
    <property type="match status" value="1"/>
</dbReference>
<dbReference type="InterPro" id="IPR003715">
    <property type="entry name" value="Poly_export_N"/>
</dbReference>
<keyword evidence="12" id="KW-0564">Palmitate</keyword>
<evidence type="ECO:0000256" key="7">
    <source>
        <dbReference type="ARBA" id="ARBA00022729"/>
    </source>
</evidence>
<evidence type="ECO:0000256" key="4">
    <source>
        <dbReference type="ARBA" id="ARBA00022452"/>
    </source>
</evidence>
<dbReference type="Gene3D" id="3.30.1950.10">
    <property type="entry name" value="wza like domain"/>
    <property type="match status" value="1"/>
</dbReference>
<dbReference type="GO" id="GO:0015159">
    <property type="term" value="F:polysaccharide transmembrane transporter activity"/>
    <property type="evidence" value="ECO:0007669"/>
    <property type="project" value="InterPro"/>
</dbReference>
<reference evidence="18 19" key="1">
    <citation type="submission" date="2020-08" db="EMBL/GenBank/DDBJ databases">
        <title>Genomic Encyclopedia of Type Strains, Phase IV (KMG-IV): sequencing the most valuable type-strain genomes for metagenomic binning, comparative biology and taxonomic classification.</title>
        <authorList>
            <person name="Goeker M."/>
        </authorList>
    </citation>
    <scope>NUCLEOTIDE SEQUENCE [LARGE SCALE GENOMIC DNA]</scope>
    <source>
        <strain evidence="18 19">DSM 14552</strain>
    </source>
</reference>
<evidence type="ECO:0000259" key="15">
    <source>
        <dbReference type="Pfam" id="PF02563"/>
    </source>
</evidence>
<keyword evidence="19" id="KW-1185">Reference proteome</keyword>
<dbReference type="EMBL" id="JACICY010000001">
    <property type="protein sequence ID" value="MBB3859419.1"/>
    <property type="molecule type" value="Genomic_DNA"/>
</dbReference>
<dbReference type="AlphaFoldDB" id="A0A7W5ZUC7"/>
<dbReference type="InterPro" id="IPR054765">
    <property type="entry name" value="SLBB_dom"/>
</dbReference>
<evidence type="ECO:0000256" key="12">
    <source>
        <dbReference type="ARBA" id="ARBA00023139"/>
    </source>
</evidence>
<dbReference type="Pfam" id="PF02563">
    <property type="entry name" value="Poly_export"/>
    <property type="match status" value="1"/>
</dbReference>
<dbReference type="Proteomes" id="UP000562395">
    <property type="component" value="Unassembled WGS sequence"/>
</dbReference>
<evidence type="ECO:0000256" key="8">
    <source>
        <dbReference type="ARBA" id="ARBA00023047"/>
    </source>
</evidence>
<evidence type="ECO:0000256" key="11">
    <source>
        <dbReference type="ARBA" id="ARBA00023136"/>
    </source>
</evidence>
<keyword evidence="14" id="KW-0449">Lipoprotein</keyword>
<name>A0A7W5ZUC7_9SPHN</name>
<dbReference type="Gene3D" id="3.10.560.10">
    <property type="entry name" value="Outer membrane lipoprotein wza domain like"/>
    <property type="match status" value="2"/>
</dbReference>
<dbReference type="PANTHER" id="PTHR33619:SF3">
    <property type="entry name" value="POLYSACCHARIDE EXPORT PROTEIN GFCE-RELATED"/>
    <property type="match status" value="1"/>
</dbReference>
<keyword evidence="7" id="KW-0732">Signal</keyword>
<keyword evidence="13" id="KW-0998">Cell outer membrane</keyword>
<keyword evidence="3" id="KW-0813">Transport</keyword>
<organism evidence="18 19">
    <name type="scientific">Novosphingobium hassiacum</name>
    <dbReference type="NCBI Taxonomy" id="173676"/>
    <lineage>
        <taxon>Bacteria</taxon>
        <taxon>Pseudomonadati</taxon>
        <taxon>Pseudomonadota</taxon>
        <taxon>Alphaproteobacteria</taxon>
        <taxon>Sphingomonadales</taxon>
        <taxon>Sphingomonadaceae</taxon>
        <taxon>Novosphingobium</taxon>
    </lineage>
</organism>
<protein>
    <submittedName>
        <fullName evidence="18">Polysaccharide export outer membrane protein</fullName>
    </submittedName>
</protein>
<feature type="domain" description="Soluble ligand binding" evidence="16">
    <location>
        <begin position="149"/>
        <end position="196"/>
    </location>
</feature>
<dbReference type="Pfam" id="PF22461">
    <property type="entry name" value="SLBB_2"/>
    <property type="match status" value="1"/>
</dbReference>
<gene>
    <name evidence="18" type="ORF">GGQ88_000659</name>
</gene>
<evidence type="ECO:0000256" key="3">
    <source>
        <dbReference type="ARBA" id="ARBA00022448"/>
    </source>
</evidence>
<dbReference type="RefSeq" id="WP_343057069.1">
    <property type="nucleotide sequence ID" value="NZ_JACICY010000001.1"/>
</dbReference>
<keyword evidence="8" id="KW-0625">Polysaccharide transport</keyword>
<keyword evidence="6" id="KW-0812">Transmembrane</keyword>
<feature type="domain" description="SLBB" evidence="17">
    <location>
        <begin position="240"/>
        <end position="328"/>
    </location>
</feature>
<dbReference type="PANTHER" id="PTHR33619">
    <property type="entry name" value="POLYSACCHARIDE EXPORT PROTEIN GFCE-RELATED"/>
    <property type="match status" value="1"/>
</dbReference>
<keyword evidence="4" id="KW-1134">Transmembrane beta strand</keyword>
<dbReference type="GO" id="GO:0015288">
    <property type="term" value="F:porin activity"/>
    <property type="evidence" value="ECO:0007669"/>
    <property type="project" value="UniProtKB-KW"/>
</dbReference>
<accession>A0A7W5ZUC7</accession>
<evidence type="ECO:0000256" key="9">
    <source>
        <dbReference type="ARBA" id="ARBA00023065"/>
    </source>
</evidence>
<keyword evidence="9" id="KW-0406">Ion transport</keyword>
<dbReference type="GO" id="GO:0009279">
    <property type="term" value="C:cell outer membrane"/>
    <property type="evidence" value="ECO:0007669"/>
    <property type="project" value="UniProtKB-SubCell"/>
</dbReference>